<dbReference type="Gene3D" id="3.30.43.10">
    <property type="entry name" value="Uridine Diphospho-n-acetylenolpyruvylglucosamine Reductase, domain 2"/>
    <property type="match status" value="1"/>
</dbReference>
<reference evidence="13 14" key="1">
    <citation type="submission" date="2018-06" db="EMBL/GenBank/DDBJ databases">
        <title>Phytoactinopolyspora halophila sp. nov., a novel halophilic actinomycete isolated from a saline soil in China.</title>
        <authorList>
            <person name="Tang S.-K."/>
        </authorList>
    </citation>
    <scope>NUCLEOTIDE SEQUENCE [LARGE SCALE GENOMIC DNA]</scope>
    <source>
        <strain evidence="13 14">YIM 96934</strain>
    </source>
</reference>
<sequence>MTGAFIENDAAVSDLRTLAGGDAVRTSATDTAAMAHDASHYLLHPQAVYTARDAAEVADALRIARRHRLPVTFRSAGTSLSGQASTAGLLVDTRRHFSAMEVLDDGGRVRLQPGLTLRQVNARLAAYGRRLGPDPASETACTIGGVVANNSSGMSCGTRDTAYRTIESMVLVLPSGTVLDTGDADAEAQLRAYEPELHAGLIRLRDRIRSSSALRQTIEHQFSMKNTMGYGLNAFLDVTDPVDILTRLVVGSEGTLGFVAEVTMRTVPVLPHAATTLLVFDSLPRATDALESLVASGARAIELLDASSLRVAQNDPGAPDAITGIDVAEHTALLVEYQAGSIGELDEITGSARRALDGLRLDAPAALPRDAAARAQLWRVRKGLYTAVAGARPVGSTALLEDVVVPVPVLTETVNELIGLFDRHGYTDAVIFGHAKDGNLHFMINPMLGDARELARYRAFTDDLVDLVLGRDGSLKAEHGTGRIMAPFVRRQFGDDLYEIMREIKRLFDPDEVLNPGVLLNDDPDAHLKNLKTLPVVDPAVDSCVECGYCEPVCPSRNTTTTPRQRIVLMREIAAASGERRRQLEEEYEYAAVDTCAADSLCVSACPVNIDTGTVMKGMRAQQHGSAAQRAGVTAARHWGRAVDGVRAGLKVSEAIPDPLLARASSAGRRAFGPGMVPDAGGGLPKAGRRRPAPRRPAGASVVFFPACIGAIFGPAGGELAGAGSSSAFLKLCERAGLEVAIPEGIANMCCGTPWASKGFTRGYAEMARQVFAGLWEASRFGELPVACDASSCAHGLEGIGDALSGEEGERFARLTIVDAVTFARESLLPRLRVRRRLPSLAVHPTCSSVHMGTVDDVRAVAGVVADDVVVPTSWGCCGFAGDRGLFYPELTEGATEAEAAELAGVDVTGYVSSNRTCEMGMARATGEEYHHVLELLDTATSE</sequence>
<dbReference type="PANTHER" id="PTHR11748:SF111">
    <property type="entry name" value="D-LACTATE DEHYDROGENASE, MITOCHONDRIAL-RELATED"/>
    <property type="match status" value="1"/>
</dbReference>
<dbReference type="Gene3D" id="3.30.465.10">
    <property type="match status" value="1"/>
</dbReference>
<evidence type="ECO:0000259" key="12">
    <source>
        <dbReference type="PROSITE" id="PS51387"/>
    </source>
</evidence>
<proteinExistence type="inferred from homology"/>
<dbReference type="SUPFAM" id="SSF56176">
    <property type="entry name" value="FAD-binding/transporter-associated domain-like"/>
    <property type="match status" value="1"/>
</dbReference>
<evidence type="ECO:0000256" key="7">
    <source>
        <dbReference type="ARBA" id="ARBA00023002"/>
    </source>
</evidence>
<dbReference type="InterPro" id="IPR016166">
    <property type="entry name" value="FAD-bd_PCMH"/>
</dbReference>
<evidence type="ECO:0000256" key="1">
    <source>
        <dbReference type="ARBA" id="ARBA00001974"/>
    </source>
</evidence>
<dbReference type="InterPro" id="IPR016169">
    <property type="entry name" value="FAD-bd_PCMH_sub2"/>
</dbReference>
<keyword evidence="4" id="KW-0479">Metal-binding</keyword>
<comment type="similarity">
    <text evidence="2">Belongs to the FAD-binding oxidoreductase/transferase type 4 family.</text>
</comment>
<feature type="domain" description="4Fe-4S ferredoxin-type" evidence="11">
    <location>
        <begin position="533"/>
        <end position="564"/>
    </location>
</feature>
<keyword evidence="14" id="KW-1185">Reference proteome</keyword>
<dbReference type="OrthoDB" id="9770306at2"/>
<dbReference type="Pfam" id="PF02913">
    <property type="entry name" value="FAD-oxidase_C"/>
    <property type="match status" value="1"/>
</dbReference>
<dbReference type="AlphaFoldDB" id="A0A329R2H4"/>
<evidence type="ECO:0000256" key="2">
    <source>
        <dbReference type="ARBA" id="ARBA00008000"/>
    </source>
</evidence>
<dbReference type="Gene3D" id="1.10.1060.10">
    <property type="entry name" value="Alpha-helical ferredoxin"/>
    <property type="match status" value="1"/>
</dbReference>
<dbReference type="EC" id="1.1.2.4" evidence="10"/>
<dbReference type="InterPro" id="IPR016164">
    <property type="entry name" value="FAD-linked_Oxase-like_C"/>
</dbReference>
<evidence type="ECO:0000313" key="13">
    <source>
        <dbReference type="EMBL" id="RAW18741.1"/>
    </source>
</evidence>
<keyword evidence="6" id="KW-0809">Transit peptide</keyword>
<feature type="domain" description="FAD-binding PCMH-type" evidence="12">
    <location>
        <begin position="41"/>
        <end position="269"/>
    </location>
</feature>
<evidence type="ECO:0000256" key="4">
    <source>
        <dbReference type="ARBA" id="ARBA00022723"/>
    </source>
</evidence>
<evidence type="ECO:0000256" key="8">
    <source>
        <dbReference type="ARBA" id="ARBA00023004"/>
    </source>
</evidence>
<dbReference type="EMBL" id="QMIG01000001">
    <property type="protein sequence ID" value="RAW18741.1"/>
    <property type="molecule type" value="Genomic_DNA"/>
</dbReference>
<keyword evidence="8" id="KW-0408">Iron</keyword>
<dbReference type="Proteomes" id="UP000250462">
    <property type="component" value="Unassembled WGS sequence"/>
</dbReference>
<evidence type="ECO:0000259" key="11">
    <source>
        <dbReference type="PROSITE" id="PS51379"/>
    </source>
</evidence>
<organism evidence="13 14">
    <name type="scientific">Phytoactinopolyspora halophila</name>
    <dbReference type="NCBI Taxonomy" id="1981511"/>
    <lineage>
        <taxon>Bacteria</taxon>
        <taxon>Bacillati</taxon>
        <taxon>Actinomycetota</taxon>
        <taxon>Actinomycetes</taxon>
        <taxon>Jiangellales</taxon>
        <taxon>Jiangellaceae</taxon>
        <taxon>Phytoactinopolyspora</taxon>
    </lineage>
</organism>
<dbReference type="PROSITE" id="PS51379">
    <property type="entry name" value="4FE4S_FER_2"/>
    <property type="match status" value="1"/>
</dbReference>
<dbReference type="InterPro" id="IPR017900">
    <property type="entry name" value="4Fe4S_Fe_S_CS"/>
</dbReference>
<dbReference type="PROSITE" id="PS00198">
    <property type="entry name" value="4FE4S_FER_1"/>
    <property type="match status" value="1"/>
</dbReference>
<keyword evidence="9" id="KW-0411">Iron-sulfur</keyword>
<dbReference type="SUPFAM" id="SSF55103">
    <property type="entry name" value="FAD-linked oxidases, C-terminal domain"/>
    <property type="match status" value="1"/>
</dbReference>
<dbReference type="Gene3D" id="1.10.45.10">
    <property type="entry name" value="Vanillyl-alcohol Oxidase, Chain A, domain 4"/>
    <property type="match status" value="1"/>
</dbReference>
<dbReference type="GO" id="GO:0051536">
    <property type="term" value="F:iron-sulfur cluster binding"/>
    <property type="evidence" value="ECO:0007669"/>
    <property type="project" value="UniProtKB-KW"/>
</dbReference>
<dbReference type="InterPro" id="IPR009051">
    <property type="entry name" value="Helical_ferredxn"/>
</dbReference>
<accession>A0A329R2H4</accession>
<dbReference type="GO" id="GO:0004458">
    <property type="term" value="F:D-lactate dehydrogenase (cytochrome) activity"/>
    <property type="evidence" value="ECO:0007669"/>
    <property type="project" value="UniProtKB-EC"/>
</dbReference>
<keyword evidence="7" id="KW-0560">Oxidoreductase</keyword>
<dbReference type="GO" id="GO:1903457">
    <property type="term" value="P:lactate catabolic process"/>
    <property type="evidence" value="ECO:0007669"/>
    <property type="project" value="TreeGrafter"/>
</dbReference>
<dbReference type="InterPro" id="IPR004017">
    <property type="entry name" value="Cys_rich_dom"/>
</dbReference>
<dbReference type="InterPro" id="IPR006094">
    <property type="entry name" value="Oxid_FAD_bind_N"/>
</dbReference>
<protein>
    <recommendedName>
        <fullName evidence="10">D-lactate dehydrogenase (cytochrome)</fullName>
        <ecNumber evidence="10">1.1.2.4</ecNumber>
    </recommendedName>
</protein>
<dbReference type="InterPro" id="IPR016167">
    <property type="entry name" value="FAD-bd_PCMH_sub1"/>
</dbReference>
<dbReference type="InterPro" id="IPR004113">
    <property type="entry name" value="FAD-bd_oxidored_4_C"/>
</dbReference>
<dbReference type="RefSeq" id="WP_112256453.1">
    <property type="nucleotide sequence ID" value="NZ_QMIG01000001.1"/>
</dbReference>
<evidence type="ECO:0000313" key="14">
    <source>
        <dbReference type="Proteomes" id="UP000250462"/>
    </source>
</evidence>
<keyword evidence="5" id="KW-0274">FAD</keyword>
<dbReference type="GO" id="GO:0046872">
    <property type="term" value="F:metal ion binding"/>
    <property type="evidence" value="ECO:0007669"/>
    <property type="project" value="UniProtKB-KW"/>
</dbReference>
<dbReference type="GO" id="GO:0008720">
    <property type="term" value="F:D-lactate dehydrogenase (NAD+) activity"/>
    <property type="evidence" value="ECO:0007669"/>
    <property type="project" value="TreeGrafter"/>
</dbReference>
<evidence type="ECO:0000256" key="9">
    <source>
        <dbReference type="ARBA" id="ARBA00023014"/>
    </source>
</evidence>
<dbReference type="Pfam" id="PF02754">
    <property type="entry name" value="CCG"/>
    <property type="match status" value="1"/>
</dbReference>
<dbReference type="InterPro" id="IPR036318">
    <property type="entry name" value="FAD-bd_PCMH-like_sf"/>
</dbReference>
<dbReference type="InterPro" id="IPR016171">
    <property type="entry name" value="Vanillyl_alc_oxidase_C-sub2"/>
</dbReference>
<gene>
    <name evidence="13" type="ORF">DPM12_01330</name>
</gene>
<evidence type="ECO:0000256" key="3">
    <source>
        <dbReference type="ARBA" id="ARBA00022630"/>
    </source>
</evidence>
<dbReference type="InterPro" id="IPR017896">
    <property type="entry name" value="4Fe4S_Fe-S-bd"/>
</dbReference>
<keyword evidence="3" id="KW-0285">Flavoprotein</keyword>
<comment type="caution">
    <text evidence="13">The sequence shown here is derived from an EMBL/GenBank/DDBJ whole genome shotgun (WGS) entry which is preliminary data.</text>
</comment>
<dbReference type="Pfam" id="PF13183">
    <property type="entry name" value="Fer4_8"/>
    <property type="match status" value="1"/>
</dbReference>
<dbReference type="GO" id="GO:0071949">
    <property type="term" value="F:FAD binding"/>
    <property type="evidence" value="ECO:0007669"/>
    <property type="project" value="InterPro"/>
</dbReference>
<dbReference type="Gene3D" id="3.30.70.2740">
    <property type="match status" value="1"/>
</dbReference>
<dbReference type="PANTHER" id="PTHR11748">
    <property type="entry name" value="D-LACTATE DEHYDROGENASE"/>
    <property type="match status" value="1"/>
</dbReference>
<evidence type="ECO:0000256" key="5">
    <source>
        <dbReference type="ARBA" id="ARBA00022827"/>
    </source>
</evidence>
<dbReference type="PROSITE" id="PS51387">
    <property type="entry name" value="FAD_PCMH"/>
    <property type="match status" value="1"/>
</dbReference>
<comment type="cofactor">
    <cofactor evidence="1">
        <name>FAD</name>
        <dbReference type="ChEBI" id="CHEBI:57692"/>
    </cofactor>
</comment>
<name>A0A329R2H4_9ACTN</name>
<evidence type="ECO:0000256" key="6">
    <source>
        <dbReference type="ARBA" id="ARBA00022946"/>
    </source>
</evidence>
<dbReference type="SUPFAM" id="SSF46548">
    <property type="entry name" value="alpha-helical ferredoxin"/>
    <property type="match status" value="1"/>
</dbReference>
<evidence type="ECO:0000256" key="10">
    <source>
        <dbReference type="ARBA" id="ARBA00038897"/>
    </source>
</evidence>
<dbReference type="Pfam" id="PF01565">
    <property type="entry name" value="FAD_binding_4"/>
    <property type="match status" value="1"/>
</dbReference>